<dbReference type="PANTHER" id="PTHR38101">
    <property type="entry name" value="UPF0307 PROTEIN YJGA"/>
    <property type="match status" value="1"/>
</dbReference>
<dbReference type="RefSeq" id="WP_184463267.1">
    <property type="nucleotide sequence ID" value="NZ_JACHHW010000006.1"/>
</dbReference>
<comment type="similarity">
    <text evidence="5">Belongs to the DarP family.</text>
</comment>
<dbReference type="PANTHER" id="PTHR38101:SF1">
    <property type="entry name" value="UPF0307 PROTEIN YJGA"/>
    <property type="match status" value="1"/>
</dbReference>
<dbReference type="CDD" id="cd16331">
    <property type="entry name" value="YjgA-like"/>
    <property type="match status" value="1"/>
</dbReference>
<dbReference type="Gene3D" id="1.10.60.30">
    <property type="entry name" value="PSPTO4464-like domains"/>
    <property type="match status" value="2"/>
</dbReference>
<comment type="subcellular location">
    <subcellularLocation>
        <location evidence="5">Cytoplasm</location>
    </subcellularLocation>
    <text evidence="5">Associates with late stage pre-50S ribosomal subunits.</text>
</comment>
<dbReference type="EMBL" id="JACHHW010000006">
    <property type="protein sequence ID" value="MBB5188148.1"/>
    <property type="molecule type" value="Genomic_DNA"/>
</dbReference>
<keyword evidence="2 5" id="KW-0690">Ribosome biogenesis</keyword>
<dbReference type="HAMAP" id="MF_00765">
    <property type="entry name" value="DarP"/>
    <property type="match status" value="1"/>
</dbReference>
<evidence type="ECO:0000256" key="4">
    <source>
        <dbReference type="ARBA" id="ARBA00022884"/>
    </source>
</evidence>
<dbReference type="GO" id="GO:0043022">
    <property type="term" value="F:ribosome binding"/>
    <property type="evidence" value="ECO:0007669"/>
    <property type="project" value="UniProtKB-UniRule"/>
</dbReference>
<dbReference type="AlphaFoldDB" id="A0A840R6J3"/>
<evidence type="ECO:0000256" key="2">
    <source>
        <dbReference type="ARBA" id="ARBA00022517"/>
    </source>
</evidence>
<dbReference type="GO" id="GO:0019843">
    <property type="term" value="F:rRNA binding"/>
    <property type="evidence" value="ECO:0007669"/>
    <property type="project" value="UniProtKB-UniRule"/>
</dbReference>
<keyword evidence="3 5" id="KW-0699">rRNA-binding</keyword>
<dbReference type="GO" id="GO:0005829">
    <property type="term" value="C:cytosol"/>
    <property type="evidence" value="ECO:0007669"/>
    <property type="project" value="TreeGrafter"/>
</dbReference>
<dbReference type="GO" id="GO:1902626">
    <property type="term" value="P:assembly of large subunit precursor of preribosome"/>
    <property type="evidence" value="ECO:0007669"/>
    <property type="project" value="UniProtKB-UniRule"/>
</dbReference>
<keyword evidence="4 5" id="KW-0694">RNA-binding</keyword>
<dbReference type="Pfam" id="PF04751">
    <property type="entry name" value="DarP"/>
    <property type="match status" value="1"/>
</dbReference>
<dbReference type="InterPro" id="IPR023153">
    <property type="entry name" value="DarP_sf"/>
</dbReference>
<name>A0A840R6J3_9GAMM</name>
<evidence type="ECO:0000313" key="6">
    <source>
        <dbReference type="EMBL" id="MBB5188148.1"/>
    </source>
</evidence>
<dbReference type="Proteomes" id="UP000536640">
    <property type="component" value="Unassembled WGS sequence"/>
</dbReference>
<protein>
    <recommendedName>
        <fullName evidence="5">Dual-action ribosomal maturation protein DarP</fullName>
    </recommendedName>
    <alternativeName>
        <fullName evidence="5">Large ribosomal subunit assembly factor DarP</fullName>
    </alternativeName>
</protein>
<gene>
    <name evidence="5" type="primary">darP</name>
    <name evidence="6" type="ORF">HNQ57_002427</name>
</gene>
<keyword evidence="7" id="KW-1185">Reference proteome</keyword>
<dbReference type="InterPro" id="IPR006839">
    <property type="entry name" value="DarP"/>
</dbReference>
<keyword evidence="1 5" id="KW-0963">Cytoplasm</keyword>
<comment type="caution">
    <text evidence="6">The sequence shown here is derived from an EMBL/GenBank/DDBJ whole genome shotgun (WGS) entry which is preliminary data.</text>
</comment>
<evidence type="ECO:0000313" key="7">
    <source>
        <dbReference type="Proteomes" id="UP000536640"/>
    </source>
</evidence>
<dbReference type="PIRSF" id="PIRSF016183">
    <property type="entry name" value="UCP016183"/>
    <property type="match status" value="1"/>
</dbReference>
<comment type="function">
    <text evidence="5">Member of a network of 50S ribosomal subunit biogenesis factors which assembles along the 30S-50S interface, preventing incorrect 23S rRNA structures from forming. Promotes peptidyl transferase center (PTC) maturation.</text>
</comment>
<reference evidence="6 7" key="1">
    <citation type="submission" date="2020-08" db="EMBL/GenBank/DDBJ databases">
        <title>Genomic Encyclopedia of Type Strains, Phase IV (KMG-IV): sequencing the most valuable type-strain genomes for metagenomic binning, comparative biology and taxonomic classification.</title>
        <authorList>
            <person name="Goeker M."/>
        </authorList>
    </citation>
    <scope>NUCLEOTIDE SEQUENCE [LARGE SCALE GENOMIC DNA]</scope>
    <source>
        <strain evidence="6 7">DSM 25701</strain>
    </source>
</reference>
<evidence type="ECO:0000256" key="3">
    <source>
        <dbReference type="ARBA" id="ARBA00022730"/>
    </source>
</evidence>
<dbReference type="NCBIfam" id="NF003593">
    <property type="entry name" value="PRK05255.1-1"/>
    <property type="match status" value="1"/>
</dbReference>
<proteinExistence type="inferred from homology"/>
<evidence type="ECO:0000256" key="5">
    <source>
        <dbReference type="HAMAP-Rule" id="MF_00765"/>
    </source>
</evidence>
<evidence type="ECO:0000256" key="1">
    <source>
        <dbReference type="ARBA" id="ARBA00022490"/>
    </source>
</evidence>
<sequence length="172" mass="19744">MTDEIPESERPSKTAVKKEMQVLQQLGEKLVKLSNNELAKITIHDEHLIEALSTARKLTSREALRRQLQYIGKLMRGIDLTEIEAGLAKREEGQREQAQQFHRLELLRDELAETGISAIEKALNLYPHGDRQRLRQLVMQIDKDAQAKKPPAAKRKLFQYLKELQAAKPADE</sequence>
<organism evidence="6 7">
    <name type="scientific">Zhongshania antarctica</name>
    <dbReference type="NCBI Taxonomy" id="641702"/>
    <lineage>
        <taxon>Bacteria</taxon>
        <taxon>Pseudomonadati</taxon>
        <taxon>Pseudomonadota</taxon>
        <taxon>Gammaproteobacteria</taxon>
        <taxon>Cellvibrionales</taxon>
        <taxon>Spongiibacteraceae</taxon>
        <taxon>Zhongshania</taxon>
    </lineage>
</organism>
<dbReference type="SUPFAM" id="SSF158710">
    <property type="entry name" value="PSPTO4464-like"/>
    <property type="match status" value="1"/>
</dbReference>
<accession>A0A840R6J3</accession>